<dbReference type="HAMAP" id="MF_00772">
    <property type="entry name" value="OGT"/>
    <property type="match status" value="1"/>
</dbReference>
<dbReference type="InterPro" id="IPR036631">
    <property type="entry name" value="MGMT_N_sf"/>
</dbReference>
<reference evidence="12 13" key="1">
    <citation type="submission" date="2014-04" db="EMBL/GenBank/DDBJ databases">
        <title>Draft genome sequence of Photobacterium halotolerans S2753: a solonamide, ngercheumicin and holomycin producer.</title>
        <authorList>
            <person name="Machado H.R."/>
            <person name="Gram L."/>
        </authorList>
    </citation>
    <scope>NUCLEOTIDE SEQUENCE [LARGE SCALE GENOMIC DNA]</scope>
    <source>
        <strain evidence="12 13">S2753</strain>
    </source>
</reference>
<dbReference type="InterPro" id="IPR001497">
    <property type="entry name" value="MethylDNA_cys_MeTrfase_AS"/>
</dbReference>
<dbReference type="GO" id="GO:0032259">
    <property type="term" value="P:methylation"/>
    <property type="evidence" value="ECO:0007669"/>
    <property type="project" value="UniProtKB-KW"/>
</dbReference>
<evidence type="ECO:0000313" key="12">
    <source>
        <dbReference type="EMBL" id="KDM93298.1"/>
    </source>
</evidence>
<dbReference type="EC" id="2.1.1.63" evidence="9"/>
<evidence type="ECO:0000256" key="1">
    <source>
        <dbReference type="ARBA" id="ARBA00001286"/>
    </source>
</evidence>
<name>A0A066S0Z4_9GAMM</name>
<dbReference type="PROSITE" id="PS00374">
    <property type="entry name" value="MGMT"/>
    <property type="match status" value="1"/>
</dbReference>
<dbReference type="GO" id="GO:0005737">
    <property type="term" value="C:cytoplasm"/>
    <property type="evidence" value="ECO:0007669"/>
    <property type="project" value="UniProtKB-SubCell"/>
</dbReference>
<dbReference type="Pfam" id="PF02870">
    <property type="entry name" value="Methyltransf_1N"/>
    <property type="match status" value="1"/>
</dbReference>
<protein>
    <recommendedName>
        <fullName evidence="9">Methylated-DNA--protein-cysteine methyltransferase</fullName>
        <ecNumber evidence="9">2.1.1.63</ecNumber>
    </recommendedName>
    <alternativeName>
        <fullName evidence="9">6-O-methylguanine-DNA methyltransferase</fullName>
        <shortName evidence="9">MGMT</shortName>
    </alternativeName>
    <alternativeName>
        <fullName evidence="9">O-6-methylguanine-DNA-alkyltransferase</fullName>
    </alternativeName>
</protein>
<evidence type="ECO:0000256" key="8">
    <source>
        <dbReference type="ARBA" id="ARBA00049348"/>
    </source>
</evidence>
<dbReference type="SUPFAM" id="SSF46767">
    <property type="entry name" value="Methylated DNA-protein cysteine methyltransferase, C-terminal domain"/>
    <property type="match status" value="1"/>
</dbReference>
<evidence type="ECO:0000256" key="5">
    <source>
        <dbReference type="ARBA" id="ARBA00022679"/>
    </source>
</evidence>
<comment type="caution">
    <text evidence="12">The sequence shown here is derived from an EMBL/GenBank/DDBJ whole genome shotgun (WGS) entry which is preliminary data.</text>
</comment>
<keyword evidence="6 9" id="KW-0227">DNA damage</keyword>
<feature type="active site" description="Nucleophile; methyl group acceptor" evidence="9">
    <location>
        <position position="130"/>
    </location>
</feature>
<evidence type="ECO:0000259" key="10">
    <source>
        <dbReference type="Pfam" id="PF01035"/>
    </source>
</evidence>
<comment type="similarity">
    <text evidence="2 9">Belongs to the MGMT family.</text>
</comment>
<proteinExistence type="inferred from homology"/>
<keyword evidence="3 9" id="KW-0963">Cytoplasm</keyword>
<dbReference type="AlphaFoldDB" id="A0A066S0Z4"/>
<sequence>MTSRSSTETPRFRQLVDTPIGWLAVVADATAIVTIEFDAQTKPDDVSNTVTQAGVQQLQEYFQGLRTTFDLPLKMPGTQFQQQVWRTLIAVPFGVTCSYSDIATRIDRPKAVRAVGAANGKNPIPIVVPCHRIIGSSGTLTGYAGGLDKKQWLLAHEGLTVKR</sequence>
<keyword evidence="13" id="KW-1185">Reference proteome</keyword>
<dbReference type="PANTHER" id="PTHR10815">
    <property type="entry name" value="METHYLATED-DNA--PROTEIN-CYSTEINE METHYLTRANSFERASE"/>
    <property type="match status" value="1"/>
</dbReference>
<dbReference type="InterPro" id="IPR036217">
    <property type="entry name" value="MethylDNA_cys_MeTrfase_DNAb"/>
</dbReference>
<dbReference type="GO" id="GO:0006307">
    <property type="term" value="P:DNA alkylation repair"/>
    <property type="evidence" value="ECO:0007669"/>
    <property type="project" value="UniProtKB-UniRule"/>
</dbReference>
<dbReference type="EMBL" id="JMIB01000003">
    <property type="protein sequence ID" value="KDM93298.1"/>
    <property type="molecule type" value="Genomic_DNA"/>
</dbReference>
<feature type="domain" description="Methylguanine DNA methyltransferase ribonuclease-like" evidence="11">
    <location>
        <begin position="14"/>
        <end position="74"/>
    </location>
</feature>
<dbReference type="Proteomes" id="UP000027192">
    <property type="component" value="Unassembled WGS sequence"/>
</dbReference>
<gene>
    <name evidence="12" type="ORF">EA58_01425</name>
</gene>
<keyword evidence="4 9" id="KW-0489">Methyltransferase</keyword>
<evidence type="ECO:0000256" key="7">
    <source>
        <dbReference type="ARBA" id="ARBA00023204"/>
    </source>
</evidence>
<dbReference type="Gene3D" id="1.10.10.10">
    <property type="entry name" value="Winged helix-like DNA-binding domain superfamily/Winged helix DNA-binding domain"/>
    <property type="match status" value="1"/>
</dbReference>
<dbReference type="PANTHER" id="PTHR10815:SF5">
    <property type="entry name" value="METHYLATED-DNA--PROTEIN-CYSTEINE METHYLTRANSFERASE"/>
    <property type="match status" value="1"/>
</dbReference>
<evidence type="ECO:0000256" key="6">
    <source>
        <dbReference type="ARBA" id="ARBA00022763"/>
    </source>
</evidence>
<feature type="domain" description="Methylated-DNA-[protein]-cysteine S-methyltransferase DNA binding" evidence="10">
    <location>
        <begin position="79"/>
        <end position="158"/>
    </location>
</feature>
<dbReference type="GO" id="GO:0003908">
    <property type="term" value="F:methylated-DNA-[protein]-cysteine S-methyltransferase activity"/>
    <property type="evidence" value="ECO:0007669"/>
    <property type="project" value="UniProtKB-UniRule"/>
</dbReference>
<organism evidence="12 13">
    <name type="scientific">Photobacterium galatheae</name>
    <dbReference type="NCBI Taxonomy" id="1654360"/>
    <lineage>
        <taxon>Bacteria</taxon>
        <taxon>Pseudomonadati</taxon>
        <taxon>Pseudomonadota</taxon>
        <taxon>Gammaproteobacteria</taxon>
        <taxon>Vibrionales</taxon>
        <taxon>Vibrionaceae</taxon>
        <taxon>Photobacterium</taxon>
    </lineage>
</organism>
<comment type="catalytic activity">
    <reaction evidence="1 9">
        <text>a 4-O-methyl-thymidine in DNA + L-cysteinyl-[protein] = a thymidine in DNA + S-methyl-L-cysteinyl-[protein]</text>
        <dbReference type="Rhea" id="RHEA:53428"/>
        <dbReference type="Rhea" id="RHEA-COMP:10131"/>
        <dbReference type="Rhea" id="RHEA-COMP:10132"/>
        <dbReference type="Rhea" id="RHEA-COMP:13555"/>
        <dbReference type="Rhea" id="RHEA-COMP:13556"/>
        <dbReference type="ChEBI" id="CHEBI:29950"/>
        <dbReference type="ChEBI" id="CHEBI:82612"/>
        <dbReference type="ChEBI" id="CHEBI:137386"/>
        <dbReference type="ChEBI" id="CHEBI:137387"/>
        <dbReference type="EC" id="2.1.1.63"/>
    </reaction>
</comment>
<evidence type="ECO:0000256" key="9">
    <source>
        <dbReference type="HAMAP-Rule" id="MF_00772"/>
    </source>
</evidence>
<dbReference type="Gene3D" id="3.30.160.70">
    <property type="entry name" value="Methylated DNA-protein cysteine methyltransferase domain"/>
    <property type="match status" value="1"/>
</dbReference>
<evidence type="ECO:0000256" key="3">
    <source>
        <dbReference type="ARBA" id="ARBA00022490"/>
    </source>
</evidence>
<dbReference type="Pfam" id="PF01035">
    <property type="entry name" value="DNA_binding_1"/>
    <property type="match status" value="1"/>
</dbReference>
<dbReference type="FunFam" id="1.10.10.10:FF:000214">
    <property type="entry name" value="Methylated-DNA--protein-cysteine methyltransferase"/>
    <property type="match status" value="1"/>
</dbReference>
<evidence type="ECO:0000259" key="11">
    <source>
        <dbReference type="Pfam" id="PF02870"/>
    </source>
</evidence>
<dbReference type="RefSeq" id="WP_036748033.1">
    <property type="nucleotide sequence ID" value="NZ_JAGSGC010000011.1"/>
</dbReference>
<dbReference type="CDD" id="cd06445">
    <property type="entry name" value="ATase"/>
    <property type="match status" value="1"/>
</dbReference>
<dbReference type="NCBIfam" id="TIGR00589">
    <property type="entry name" value="ogt"/>
    <property type="match status" value="1"/>
</dbReference>
<dbReference type="InterPro" id="IPR008332">
    <property type="entry name" value="MethylG_MeTrfase_N"/>
</dbReference>
<keyword evidence="5 9" id="KW-0808">Transferase</keyword>
<evidence type="ECO:0000313" key="13">
    <source>
        <dbReference type="Proteomes" id="UP000027192"/>
    </source>
</evidence>
<accession>A0A066S0Z4</accession>
<keyword evidence="7 9" id="KW-0234">DNA repair</keyword>
<dbReference type="InterPro" id="IPR014048">
    <property type="entry name" value="MethylDNA_cys_MeTrfase_DNA-bd"/>
</dbReference>
<dbReference type="STRING" id="1654360.EA58_01425"/>
<dbReference type="InterPro" id="IPR036388">
    <property type="entry name" value="WH-like_DNA-bd_sf"/>
</dbReference>
<comment type="catalytic activity">
    <reaction evidence="8 9">
        <text>a 6-O-methyl-2'-deoxyguanosine in DNA + L-cysteinyl-[protein] = S-methyl-L-cysteinyl-[protein] + a 2'-deoxyguanosine in DNA</text>
        <dbReference type="Rhea" id="RHEA:24000"/>
        <dbReference type="Rhea" id="RHEA-COMP:10131"/>
        <dbReference type="Rhea" id="RHEA-COMP:10132"/>
        <dbReference type="Rhea" id="RHEA-COMP:11367"/>
        <dbReference type="Rhea" id="RHEA-COMP:11368"/>
        <dbReference type="ChEBI" id="CHEBI:29950"/>
        <dbReference type="ChEBI" id="CHEBI:82612"/>
        <dbReference type="ChEBI" id="CHEBI:85445"/>
        <dbReference type="ChEBI" id="CHEBI:85448"/>
        <dbReference type="EC" id="2.1.1.63"/>
    </reaction>
</comment>
<evidence type="ECO:0000256" key="2">
    <source>
        <dbReference type="ARBA" id="ARBA00008711"/>
    </source>
</evidence>
<dbReference type="OrthoDB" id="9811249at2"/>
<comment type="miscellaneous">
    <text evidence="9">This enzyme catalyzes only one turnover and therefore is not strictly catalytic. According to one definition, an enzyme is a biocatalyst that acts repeatedly and over many reaction cycles.</text>
</comment>
<evidence type="ECO:0000256" key="4">
    <source>
        <dbReference type="ARBA" id="ARBA00022603"/>
    </source>
</evidence>
<dbReference type="InterPro" id="IPR023546">
    <property type="entry name" value="MGMT"/>
</dbReference>
<dbReference type="SUPFAM" id="SSF53155">
    <property type="entry name" value="Methylated DNA-protein cysteine methyltransferase domain"/>
    <property type="match status" value="1"/>
</dbReference>
<comment type="subcellular location">
    <subcellularLocation>
        <location evidence="9">Cytoplasm</location>
    </subcellularLocation>
</comment>
<comment type="function">
    <text evidence="9">Involved in the cellular defense against the biological effects of O6-methylguanine (O6-MeG) and O4-methylthymine (O4-MeT) in DNA. Repairs the methylated nucleobase in DNA by stoichiometrically transferring the methyl group to a cysteine residue in the enzyme. This is a suicide reaction: the enzyme is irreversibly inactivated.</text>
</comment>